<dbReference type="Proteomes" id="UP000019486">
    <property type="component" value="Unassembled WGS sequence"/>
</dbReference>
<dbReference type="PATRIC" id="fig|1385369.3.peg.7136"/>
<protein>
    <recommendedName>
        <fullName evidence="3">DUF29 domain-containing protein</fullName>
    </recommendedName>
</protein>
<dbReference type="EMBL" id="AVFL01000067">
    <property type="protein sequence ID" value="EWY35815.1"/>
    <property type="molecule type" value="Genomic_DNA"/>
</dbReference>
<dbReference type="PANTHER" id="PTHR34235">
    <property type="entry name" value="SLR1203 PROTEIN-RELATED"/>
    <property type="match status" value="1"/>
</dbReference>
<accession>W9GPJ9</accession>
<keyword evidence="2" id="KW-1185">Reference proteome</keyword>
<evidence type="ECO:0008006" key="3">
    <source>
        <dbReference type="Google" id="ProtNLM"/>
    </source>
</evidence>
<dbReference type="OrthoDB" id="425753at2"/>
<proteinExistence type="predicted"/>
<dbReference type="InterPro" id="IPR002636">
    <property type="entry name" value="DUF29"/>
</dbReference>
<organism evidence="1 2">
    <name type="scientific">Skermanella stibiiresistens SB22</name>
    <dbReference type="NCBI Taxonomy" id="1385369"/>
    <lineage>
        <taxon>Bacteria</taxon>
        <taxon>Pseudomonadati</taxon>
        <taxon>Pseudomonadota</taxon>
        <taxon>Alphaproteobacteria</taxon>
        <taxon>Rhodospirillales</taxon>
        <taxon>Azospirillaceae</taxon>
        <taxon>Skermanella</taxon>
    </lineage>
</organism>
<sequence>MTGRTLYDTDFAAWTEQQADLLRSGQLDAVDIDHIAEEIESLGRSELRAMESALMRIVEHLLKLAHSPASDPRDGWRESVTVQRLEYEALADDNPGLVGRVRLPTVYDRARRLAGVSLERHDGLPMSILPATCPWTLAEITDTAFWPR</sequence>
<gene>
    <name evidence="1" type="ORF">N825_34200</name>
</gene>
<dbReference type="AlphaFoldDB" id="W9GPJ9"/>
<evidence type="ECO:0000313" key="2">
    <source>
        <dbReference type="Proteomes" id="UP000019486"/>
    </source>
</evidence>
<name>W9GPJ9_9PROT</name>
<dbReference type="Gene3D" id="1.20.1220.20">
    <property type="entry name" value="Uncharcterised protein PF01724"/>
    <property type="match status" value="1"/>
</dbReference>
<comment type="caution">
    <text evidence="1">The sequence shown here is derived from an EMBL/GenBank/DDBJ whole genome shotgun (WGS) entry which is preliminary data.</text>
</comment>
<evidence type="ECO:0000313" key="1">
    <source>
        <dbReference type="EMBL" id="EWY35815.1"/>
    </source>
</evidence>
<reference evidence="1 2" key="1">
    <citation type="submission" date="2013-08" db="EMBL/GenBank/DDBJ databases">
        <title>The genome sequence of Skermanella stibiiresistens.</title>
        <authorList>
            <person name="Zhu W."/>
            <person name="Wang G."/>
        </authorList>
    </citation>
    <scope>NUCLEOTIDE SEQUENCE [LARGE SCALE GENOMIC DNA]</scope>
    <source>
        <strain evidence="1 2">SB22</strain>
    </source>
</reference>
<dbReference type="STRING" id="1385369.N825_34200"/>
<dbReference type="Pfam" id="PF01724">
    <property type="entry name" value="DUF29"/>
    <property type="match status" value="1"/>
</dbReference>
<dbReference type="RefSeq" id="WP_037461927.1">
    <property type="nucleotide sequence ID" value="NZ_AVFL01000067.1"/>
</dbReference>